<gene>
    <name evidence="2" type="ORF">YA0852_17860</name>
</gene>
<reference evidence="2 3" key="1">
    <citation type="submission" date="2020-12" db="EMBL/GenBank/DDBJ databases">
        <title>Comparative genomic insights into the epidemiology and virulence of plant pathogenic Pseudomonads from Turkey.</title>
        <authorList>
            <person name="Dillon M."/>
            <person name="Ruiz-Bedoya T."/>
            <person name="Bendalovic-Torma C."/>
            <person name="Guttman K.M."/>
            <person name="Kwak H."/>
            <person name="Middleton M.A."/>
            <person name="Wang P.W."/>
            <person name="Horuz S."/>
            <person name="Aysan Y."/>
            <person name="Guttman D.S."/>
        </authorList>
    </citation>
    <scope>NUCLEOTIDE SEQUENCE [LARGE SCALE GENOMIC DNA]</scope>
    <source>
        <strain evidence="2 3">S5_IA_2b</strain>
    </source>
</reference>
<keyword evidence="3" id="KW-1185">Reference proteome</keyword>
<dbReference type="Pfam" id="PF20178">
    <property type="entry name" value="ToxA_N"/>
    <property type="match status" value="1"/>
</dbReference>
<protein>
    <recommendedName>
        <fullName evidence="1">Dermonecrotic toxin N-terminal domain-containing protein</fullName>
    </recommendedName>
</protein>
<evidence type="ECO:0000313" key="2">
    <source>
        <dbReference type="EMBL" id="MBI6565961.1"/>
    </source>
</evidence>
<organism evidence="2 3">
    <name type="scientific">Pseudomonas synxantha</name>
    <dbReference type="NCBI Taxonomy" id="47883"/>
    <lineage>
        <taxon>Bacteria</taxon>
        <taxon>Pseudomonadati</taxon>
        <taxon>Pseudomonadota</taxon>
        <taxon>Gammaproteobacteria</taxon>
        <taxon>Pseudomonadales</taxon>
        <taxon>Pseudomonadaceae</taxon>
        <taxon>Pseudomonas</taxon>
    </lineage>
</organism>
<sequence>MPALPSPTHEELLRQLSLCTSSLQSLLDCQPLFATQLSAALRQELGELLPDQLLNPDALYLNEYTYDSPSQVPRITRSRNLTQVVQAVVVTGAAPTLLAKATQTAPDGPAMGFYHDALSAGTNGEFAALEVAGLDALVDDLRHNSLLAYQRRLRDFWSGPHPLTGALSVQDAVSQQLRDLMRIEADLKLLNARQAKHPDLTLLAEGRQLIENLLLHETSGAATPPRAVSLTLYDPQTPTWSVPLNGAFILSEQLHSTLPAVLYTPQYGGETFKDFFTLQNTLSRRLVSGTDKHLLLANVPSSERERASEVLKSGQNLRFTTITGPVFSHCLHAQREQQQADITHAFGTPNTTFEALTDTLHTHLALPLAGNKALLERLPAALDPMAFTATAHTAPDSEQQKHLIRLWDSLNDQIGYLLDKDRHPTLDSVLSTLLEETFPQLPTGARTDDLYVNRYRSDSAGTRHLESSQPLREALLRRLPTDTVQDQPTDVAIAQAVFASPSAVAETEQVAWNGTLQGLVGTLRTRLPTQVTAYWHTPPVAGLSCPQIKLNDLYRQCLDVQARLRFIDNTLSPAAKLLIERVLGHPSQARREARFSHGRRPGVYQLTIDTGSAQGQRLAGCFVLTPSDASLSTLPHWPNGHKNLSTQGSGGSTVHGPVVLFSPGQGLEEFPTLQMLHEGLSARLDAAEEAGRLLACTLPIGQAQQLDGLWGLHLSKVFRPIEGDFIADTVQSLLDKQLDDIQPLLGQAGHWSETDFKPTCGPGDVEHNGRAGLAELLDTSAAFMARNQLLLDEHQPNWEKRLSPTDKARLHNRAQTALEKQQALAHQWKVVPALSEYARQQVMDKINALPALKALAATVKAGCPGPEADPDLTLVTRTERVRISAGSGFGSSHESVGDVERMSLTQLLLRNTNPWEKSLTWSADDKLDATLTNAAGQWLRDGRSKPITLAKDVLEQWLKELDIGPRYIENVLQQNLYPQPMTSQAQTLKDTWMAAQQATLSYAALLAELNPDAYSTPLASDNAQKKAAAWVTAVLAAPDPKNRQPVDGQSVIAAALMFNPASDAPEGRGGQTVNGVLLIGTAVEEPVVLYAPDAPDGQLLREIKSEAELAKLAQTPAWQAYLKARLPAGTRLLNPRFAPHTENFLAGLYRQNHQYLANQADEQTLSNEELESQSAFNKVMYGVEIALTALGAFPGIGHYAASTVKWLARVGGLTLQTLRKLGRNIPGLIVRHGFAGRVMVEMANAGAPLAGAARSAGISLRPLPLVLGSGARGTTSMSQAILPGYQREFQRQSANLAVPGGIPASASLAEGNAIYRTAGSPSTLLVRGTHASGDEVVLRIQDSFNLYDPNGVVARVLTPSGASTPFRLRRVAGTQRWALDTLERLPGGAPKTSQEVDEALRQWQVYVATTLAQNPGQTPALTPAVFFAERGIPFRTWSQHVKQSGEITARGIERLTFEAKPFSDSTFMRWAEAPHKTPQSAQLFRQENSVKLSVWEIYVQRDGALTIRGMARQSKILNTRITGKYNRRITDQHLKAWYEKTRDPANRNRIALEKFAIENGIHLPSWYRYVRLDGSFKGDAFLVRRLKRLNIAATAVAEPVPGPSTAPV</sequence>
<evidence type="ECO:0000259" key="1">
    <source>
        <dbReference type="Pfam" id="PF20178"/>
    </source>
</evidence>
<dbReference type="InterPro" id="IPR046673">
    <property type="entry name" value="ToxA_N"/>
</dbReference>
<accession>A0ABS0UL92</accession>
<dbReference type="Proteomes" id="UP000648914">
    <property type="component" value="Unassembled WGS sequence"/>
</dbReference>
<comment type="caution">
    <text evidence="2">The sequence shown here is derived from an EMBL/GenBank/DDBJ whole genome shotgun (WGS) entry which is preliminary data.</text>
</comment>
<name>A0ABS0UL92_9PSED</name>
<proteinExistence type="predicted"/>
<feature type="domain" description="Dermonecrotic toxin N-terminal" evidence="1">
    <location>
        <begin position="855"/>
        <end position="1127"/>
    </location>
</feature>
<dbReference type="RefSeq" id="WP_198720518.1">
    <property type="nucleotide sequence ID" value="NZ_JAEIKU010000096.1"/>
</dbReference>
<dbReference type="EMBL" id="JAEILG010000041">
    <property type="protein sequence ID" value="MBI6565961.1"/>
    <property type="molecule type" value="Genomic_DNA"/>
</dbReference>
<evidence type="ECO:0000313" key="3">
    <source>
        <dbReference type="Proteomes" id="UP000648914"/>
    </source>
</evidence>